<proteinExistence type="predicted"/>
<organism evidence="1">
    <name type="scientific">uncultured bacterium 8j18</name>
    <dbReference type="NCBI Taxonomy" id="1701373"/>
    <lineage>
        <taxon>Bacteria</taxon>
        <taxon>environmental samples</taxon>
    </lineage>
</organism>
<evidence type="ECO:0000313" key="1">
    <source>
        <dbReference type="EMBL" id="ALB75809.1"/>
    </source>
</evidence>
<sequence>MGNNISMNAFCNSKEDKNGYLLSIINNFHIHSRDFFLSL</sequence>
<dbReference type="AlphaFoldDB" id="A0A0M5ILB9"/>
<name>A0A0M5ILB9_9BACT</name>
<protein>
    <submittedName>
        <fullName evidence="1">Uncharacterized protein</fullName>
    </submittedName>
</protein>
<reference evidence="1" key="1">
    <citation type="journal article" date="2015" name="Proc. Natl. Acad. Sci. U.S.A.">
        <title>Functional metagenomic discovery of bacterial effectors in the human microbiome and isolation of commendamide, a GPCR G2A/132 agonist.</title>
        <authorList>
            <person name="Cohen L.J."/>
            <person name="Kang H.S."/>
            <person name="Chu J."/>
            <person name="Huang Y.H."/>
            <person name="Gordon E.A."/>
            <person name="Reddy B.V."/>
            <person name="Ternei M.A."/>
            <person name="Craig J.W."/>
            <person name="Brady S.F."/>
        </authorList>
    </citation>
    <scope>NUCLEOTIDE SEQUENCE</scope>
</reference>
<dbReference type="EMBL" id="KT336247">
    <property type="protein sequence ID" value="ALB75809.1"/>
    <property type="molecule type" value="Genomic_DNA"/>
</dbReference>
<accession>A0A0M5ILB9</accession>